<feature type="region of interest" description="Disordered" evidence="7">
    <location>
        <begin position="1"/>
        <end position="57"/>
    </location>
</feature>
<name>A0A9Q5I012_SANBA</name>
<keyword evidence="6" id="KW-0460">Magnesium</keyword>
<dbReference type="GO" id="GO:0007188">
    <property type="term" value="P:adenylate cyclase-modulating G protein-coupled receptor signaling pathway"/>
    <property type="evidence" value="ECO:0007669"/>
    <property type="project" value="TreeGrafter"/>
</dbReference>
<dbReference type="Gene3D" id="3.40.50.300">
    <property type="entry name" value="P-loop containing nucleotide triphosphate hydrolases"/>
    <property type="match status" value="1"/>
</dbReference>
<dbReference type="InterPro" id="IPR011025">
    <property type="entry name" value="GproteinA_insert"/>
</dbReference>
<dbReference type="EMBL" id="LNZH02000164">
    <property type="protein sequence ID" value="OCB89139.1"/>
    <property type="molecule type" value="Genomic_DNA"/>
</dbReference>
<organism evidence="8 9">
    <name type="scientific">Sanghuangporus baumii</name>
    <name type="common">Phellinus baumii</name>
    <dbReference type="NCBI Taxonomy" id="108892"/>
    <lineage>
        <taxon>Eukaryota</taxon>
        <taxon>Fungi</taxon>
        <taxon>Dikarya</taxon>
        <taxon>Basidiomycota</taxon>
        <taxon>Agaricomycotina</taxon>
        <taxon>Agaricomycetes</taxon>
        <taxon>Hymenochaetales</taxon>
        <taxon>Hymenochaetaceae</taxon>
        <taxon>Sanghuangporus</taxon>
    </lineage>
</organism>
<evidence type="ECO:0000256" key="4">
    <source>
        <dbReference type="ARBA" id="ARBA00023224"/>
    </source>
</evidence>
<dbReference type="AlphaFoldDB" id="A0A9Q5I012"/>
<evidence type="ECO:0000313" key="8">
    <source>
        <dbReference type="EMBL" id="OCB89139.1"/>
    </source>
</evidence>
<dbReference type="GO" id="GO:0031683">
    <property type="term" value="F:G-protein beta/gamma-subunit complex binding"/>
    <property type="evidence" value="ECO:0007669"/>
    <property type="project" value="InterPro"/>
</dbReference>
<feature type="compositionally biased region" description="Low complexity" evidence="7">
    <location>
        <begin position="291"/>
        <end position="304"/>
    </location>
</feature>
<dbReference type="GO" id="GO:0003924">
    <property type="term" value="F:GTPase activity"/>
    <property type="evidence" value="ECO:0007669"/>
    <property type="project" value="InterPro"/>
</dbReference>
<dbReference type="FunFam" id="3.40.50.300:FF:000692">
    <property type="entry name" value="Guanine nucleotide-binding protein subunit alpha"/>
    <property type="match status" value="1"/>
</dbReference>
<dbReference type="GO" id="GO:0005834">
    <property type="term" value="C:heterotrimeric G-protein complex"/>
    <property type="evidence" value="ECO:0007669"/>
    <property type="project" value="TreeGrafter"/>
</dbReference>
<dbReference type="PROSITE" id="PS51882">
    <property type="entry name" value="G_ALPHA"/>
    <property type="match status" value="1"/>
</dbReference>
<keyword evidence="3 5" id="KW-0342">GTP-binding</keyword>
<dbReference type="PRINTS" id="PR00318">
    <property type="entry name" value="GPROTEINA"/>
</dbReference>
<evidence type="ECO:0000313" key="9">
    <source>
        <dbReference type="Proteomes" id="UP000757232"/>
    </source>
</evidence>
<proteinExistence type="predicted"/>
<keyword evidence="4" id="KW-0807">Transducer</keyword>
<feature type="compositionally biased region" description="Low complexity" evidence="7">
    <location>
        <begin position="157"/>
        <end position="171"/>
    </location>
</feature>
<feature type="binding site" evidence="5">
    <location>
        <begin position="517"/>
        <end position="520"/>
    </location>
    <ligand>
        <name>GTP</name>
        <dbReference type="ChEBI" id="CHEBI:37565"/>
    </ligand>
</feature>
<dbReference type="GO" id="GO:0005737">
    <property type="term" value="C:cytoplasm"/>
    <property type="evidence" value="ECO:0007669"/>
    <property type="project" value="TreeGrafter"/>
</dbReference>
<dbReference type="OrthoDB" id="5817230at2759"/>
<evidence type="ECO:0000256" key="3">
    <source>
        <dbReference type="ARBA" id="ARBA00023134"/>
    </source>
</evidence>
<dbReference type="SUPFAM" id="SSF47895">
    <property type="entry name" value="Transducin (alpha subunit), insertion domain"/>
    <property type="match status" value="1"/>
</dbReference>
<comment type="caution">
    <text evidence="8">The sequence shown here is derived from an EMBL/GenBank/DDBJ whole genome shotgun (WGS) entry which is preliminary data.</text>
</comment>
<feature type="region of interest" description="Disordered" evidence="7">
    <location>
        <begin position="247"/>
        <end position="304"/>
    </location>
</feature>
<dbReference type="SUPFAM" id="SSF52540">
    <property type="entry name" value="P-loop containing nucleoside triphosphate hydrolases"/>
    <property type="match status" value="1"/>
</dbReference>
<dbReference type="Pfam" id="PF00503">
    <property type="entry name" value="G-alpha"/>
    <property type="match status" value="1"/>
</dbReference>
<gene>
    <name evidence="8" type="ORF">A7U60_g3738</name>
</gene>
<feature type="compositionally biased region" description="Low complexity" evidence="7">
    <location>
        <begin position="258"/>
        <end position="269"/>
    </location>
</feature>
<dbReference type="GO" id="GO:0005525">
    <property type="term" value="F:GTP binding"/>
    <property type="evidence" value="ECO:0007669"/>
    <property type="project" value="UniProtKB-KW"/>
</dbReference>
<dbReference type="InterPro" id="IPR001019">
    <property type="entry name" value="Gprotein_alpha_su"/>
</dbReference>
<dbReference type="GO" id="GO:0001664">
    <property type="term" value="F:G protein-coupled receptor binding"/>
    <property type="evidence" value="ECO:0007669"/>
    <property type="project" value="TreeGrafter"/>
</dbReference>
<evidence type="ECO:0000256" key="1">
    <source>
        <dbReference type="ARBA" id="ARBA00022723"/>
    </source>
</evidence>
<dbReference type="PANTHER" id="PTHR10218:SF360">
    <property type="entry name" value="GUANINE NUCLEOTIDE-BINDING PROTEIN SUBUNIT ALPHA HOMOLOG"/>
    <property type="match status" value="1"/>
</dbReference>
<evidence type="ECO:0000256" key="7">
    <source>
        <dbReference type="SAM" id="MobiDB-lite"/>
    </source>
</evidence>
<reference evidence="8" key="1">
    <citation type="submission" date="2016-06" db="EMBL/GenBank/DDBJ databases">
        <title>Draft Genome sequence of the fungus Inonotus baumii.</title>
        <authorList>
            <person name="Zhu H."/>
            <person name="Lin W."/>
        </authorList>
    </citation>
    <scope>NUCLEOTIDE SEQUENCE</scope>
    <source>
        <strain evidence="8">821</strain>
    </source>
</reference>
<dbReference type="PANTHER" id="PTHR10218">
    <property type="entry name" value="GTP-BINDING PROTEIN ALPHA SUBUNIT"/>
    <property type="match status" value="1"/>
</dbReference>
<dbReference type="InterPro" id="IPR027417">
    <property type="entry name" value="P-loop_NTPase"/>
</dbReference>
<dbReference type="GO" id="GO:0046872">
    <property type="term" value="F:metal ion binding"/>
    <property type="evidence" value="ECO:0007669"/>
    <property type="project" value="UniProtKB-KW"/>
</dbReference>
<dbReference type="SMART" id="SM00275">
    <property type="entry name" value="G_alpha"/>
    <property type="match status" value="1"/>
</dbReference>
<dbReference type="Proteomes" id="UP000757232">
    <property type="component" value="Unassembled WGS sequence"/>
</dbReference>
<evidence type="ECO:0000256" key="6">
    <source>
        <dbReference type="PIRSR" id="PIRSR601019-2"/>
    </source>
</evidence>
<feature type="binding site" evidence="6">
    <location>
        <position position="413"/>
    </location>
    <ligand>
        <name>Mg(2+)</name>
        <dbReference type="ChEBI" id="CHEBI:18420"/>
    </ligand>
</feature>
<feature type="region of interest" description="Disordered" evidence="7">
    <location>
        <begin position="157"/>
        <end position="201"/>
    </location>
</feature>
<sequence>MVSARRAPKPPPAEVVYDDRVPPSTSASFADPATERERLLNSDDPLTRALAPPPNETAQERAARLAAAAEAKRISDMIDEELARQRAAEKKGQRPVKILLLGKSTTLKNFQLMNSPKAFRAERLSWRAVVQLNIVRSVRLILDAVADAAEAQGLSLDASSAAGSESGSAPGTPTAPPEEHKQQLPPPPQTRNGNGNGNGIMSSTQDYYDLITPAHVALRRRLLPLLDAEATLLARLMPVAAATGTSLREIENPHATTSSSSGSAPSSIKGGKGGRNSLASDSASKHAETNGSSPTTGTAPATGGTKEVSVFAGSAWKTAFTKMLGAGRNGSGKGGVGEDGIDWSDERDPTRVLAACGADLRALWSDARIRALLSRNKLRLEEMPGFFLDSLDRITKIDYLPTDDDILKARLKTLGVTEYRFTMKAGNAVSHDWRVHSFPILLGQRAAWVPFFDDMNAIIFLAPISCFDQVLMEDNSLTSPPFALAFCCRIQEDSVLLWKSVVSNQLLAKTNLVLFLNKCDVLRAKLRAGIRLGKYVISYGDRPNDFEHASEYLRRKFYNIHHEHSPEPRQFYSHFTSVTVRHVAF</sequence>
<feature type="binding site" evidence="5">
    <location>
        <begin position="407"/>
        <end position="413"/>
    </location>
    <ligand>
        <name>GTP</name>
        <dbReference type="ChEBI" id="CHEBI:37565"/>
    </ligand>
</feature>
<evidence type="ECO:0000256" key="2">
    <source>
        <dbReference type="ARBA" id="ARBA00022741"/>
    </source>
</evidence>
<evidence type="ECO:0000256" key="5">
    <source>
        <dbReference type="PIRSR" id="PIRSR601019-1"/>
    </source>
</evidence>
<keyword evidence="9" id="KW-1185">Reference proteome</keyword>
<keyword evidence="1 6" id="KW-0479">Metal-binding</keyword>
<keyword evidence="2 5" id="KW-0547">Nucleotide-binding</keyword>
<protein>
    <submittedName>
        <fullName evidence="8">G-alpha-domain-containing protein</fullName>
    </submittedName>
</protein>
<accession>A0A9Q5I012</accession>